<dbReference type="GO" id="GO:0003676">
    <property type="term" value="F:nucleic acid binding"/>
    <property type="evidence" value="ECO:0007669"/>
    <property type="project" value="InterPro"/>
</dbReference>
<name>A0A4Y2CES7_ARAVE</name>
<evidence type="ECO:0000313" key="1">
    <source>
        <dbReference type="EMBL" id="GBM02444.1"/>
    </source>
</evidence>
<dbReference type="EMBL" id="BGPR01086183">
    <property type="protein sequence ID" value="GBM02444.1"/>
    <property type="molecule type" value="Genomic_DNA"/>
</dbReference>
<organism evidence="1 2">
    <name type="scientific">Araneus ventricosus</name>
    <name type="common">Orbweaver spider</name>
    <name type="synonym">Epeira ventricosa</name>
    <dbReference type="NCBI Taxonomy" id="182803"/>
    <lineage>
        <taxon>Eukaryota</taxon>
        <taxon>Metazoa</taxon>
        <taxon>Ecdysozoa</taxon>
        <taxon>Arthropoda</taxon>
        <taxon>Chelicerata</taxon>
        <taxon>Arachnida</taxon>
        <taxon>Araneae</taxon>
        <taxon>Araneomorphae</taxon>
        <taxon>Entelegynae</taxon>
        <taxon>Araneoidea</taxon>
        <taxon>Araneidae</taxon>
        <taxon>Araneus</taxon>
    </lineage>
</organism>
<gene>
    <name evidence="1" type="ORF">AVEN_183269_1</name>
</gene>
<dbReference type="Gene3D" id="3.30.420.10">
    <property type="entry name" value="Ribonuclease H-like superfamily/Ribonuclease H"/>
    <property type="match status" value="1"/>
</dbReference>
<sequence>FTSCPLRQFSATVFTSLSEENLDSDKCSFNFGKRKSSLCHREVIRSKSPAMLSDGVILLHDNIHTVLKTQELLQKFKWEVWSQTPYSTDSARNLGSKLLSRTRFSSEGDVKIVVEKWLIGQDVVSEVGPAFR</sequence>
<dbReference type="Proteomes" id="UP000499080">
    <property type="component" value="Unassembled WGS sequence"/>
</dbReference>
<reference evidence="1 2" key="1">
    <citation type="journal article" date="2019" name="Sci. Rep.">
        <title>Orb-weaving spider Araneus ventricosus genome elucidates the spidroin gene catalogue.</title>
        <authorList>
            <person name="Kono N."/>
            <person name="Nakamura H."/>
            <person name="Ohtoshi R."/>
            <person name="Moran D.A.P."/>
            <person name="Shinohara A."/>
            <person name="Yoshida Y."/>
            <person name="Fujiwara M."/>
            <person name="Mori M."/>
            <person name="Tomita M."/>
            <person name="Arakawa K."/>
        </authorList>
    </citation>
    <scope>NUCLEOTIDE SEQUENCE [LARGE SCALE GENOMIC DNA]</scope>
</reference>
<dbReference type="AlphaFoldDB" id="A0A4Y2CES7"/>
<accession>A0A4Y2CES7</accession>
<dbReference type="InterPro" id="IPR036397">
    <property type="entry name" value="RNaseH_sf"/>
</dbReference>
<feature type="non-terminal residue" evidence="1">
    <location>
        <position position="1"/>
    </location>
</feature>
<protein>
    <submittedName>
        <fullName evidence="1">Uncharacterized protein</fullName>
    </submittedName>
</protein>
<proteinExistence type="predicted"/>
<keyword evidence="2" id="KW-1185">Reference proteome</keyword>
<comment type="caution">
    <text evidence="1">The sequence shown here is derived from an EMBL/GenBank/DDBJ whole genome shotgun (WGS) entry which is preliminary data.</text>
</comment>
<evidence type="ECO:0000313" key="2">
    <source>
        <dbReference type="Proteomes" id="UP000499080"/>
    </source>
</evidence>